<evidence type="ECO:0000313" key="2">
    <source>
        <dbReference type="Proteomes" id="UP000006253"/>
    </source>
</evidence>
<sequence length="44" mass="4941">MWSGVILIFFSLIRSSYLDRGSVSYLSVFRQYFPDFAGSGSPSV</sequence>
<accession>A0A0E2B4Q0</accession>
<dbReference type="AlphaFoldDB" id="A0A0E2B4Q0"/>
<organism evidence="1 2">
    <name type="scientific">Leptospira kirschneri str. H1</name>
    <dbReference type="NCBI Taxonomy" id="1049966"/>
    <lineage>
        <taxon>Bacteria</taxon>
        <taxon>Pseudomonadati</taxon>
        <taxon>Spirochaetota</taxon>
        <taxon>Spirochaetia</taxon>
        <taxon>Leptospirales</taxon>
        <taxon>Leptospiraceae</taxon>
        <taxon>Leptospira</taxon>
    </lineage>
</organism>
<name>A0A0E2B4Q0_9LEPT</name>
<reference evidence="1 2" key="1">
    <citation type="submission" date="2012-10" db="EMBL/GenBank/DDBJ databases">
        <authorList>
            <person name="Harkins D.M."/>
            <person name="Durkin A.S."/>
            <person name="Brinkac L.M."/>
            <person name="Selengut J.D."/>
            <person name="Sanka R."/>
            <person name="DePew J."/>
            <person name="Purushe J."/>
            <person name="Peacock S.J."/>
            <person name="Thaipadungpanit J."/>
            <person name="Wuthiekanun V.W."/>
            <person name="Day N.P."/>
            <person name="Vinetz J.M."/>
            <person name="Sutton G.G."/>
            <person name="Nelson W.C."/>
            <person name="Fouts D.E."/>
        </authorList>
    </citation>
    <scope>NUCLEOTIDE SEQUENCE [LARGE SCALE GENOMIC DNA]</scope>
    <source>
        <strain evidence="1 2">H1</strain>
    </source>
</reference>
<proteinExistence type="predicted"/>
<dbReference type="Proteomes" id="UP000006253">
    <property type="component" value="Unassembled WGS sequence"/>
</dbReference>
<dbReference type="EMBL" id="AHMY02000032">
    <property type="protein sequence ID" value="EKO16252.1"/>
    <property type="molecule type" value="Genomic_DNA"/>
</dbReference>
<comment type="caution">
    <text evidence="1">The sequence shown here is derived from an EMBL/GenBank/DDBJ whole genome shotgun (WGS) entry which is preliminary data.</text>
</comment>
<gene>
    <name evidence="1" type="ORF">LEP1GSC081_3176</name>
</gene>
<evidence type="ECO:0000313" key="1">
    <source>
        <dbReference type="EMBL" id="EKO16252.1"/>
    </source>
</evidence>
<protein>
    <submittedName>
        <fullName evidence="1">Uncharacterized protein</fullName>
    </submittedName>
</protein>